<dbReference type="STRING" id="177413.SAMN05660859_1652"/>
<feature type="region of interest" description="Disordered" evidence="1">
    <location>
        <begin position="1"/>
        <end position="29"/>
    </location>
</feature>
<reference evidence="3" key="1">
    <citation type="submission" date="2016-10" db="EMBL/GenBank/DDBJ databases">
        <authorList>
            <person name="Varghese N."/>
            <person name="Submissions S."/>
        </authorList>
    </citation>
    <scope>NUCLEOTIDE SEQUENCE [LARGE SCALE GENOMIC DNA]</scope>
    <source>
        <strain evidence="3">CGMCC 1.1761</strain>
    </source>
</reference>
<protein>
    <submittedName>
        <fullName evidence="2">Uncharacterized protein</fullName>
    </submittedName>
</protein>
<evidence type="ECO:0000256" key="1">
    <source>
        <dbReference type="SAM" id="MobiDB-lite"/>
    </source>
</evidence>
<proteinExistence type="predicted"/>
<dbReference type="AlphaFoldDB" id="A0A1G4RJ84"/>
<dbReference type="EMBL" id="FMTP01000002">
    <property type="protein sequence ID" value="SCW56249.1"/>
    <property type="molecule type" value="Genomic_DNA"/>
</dbReference>
<evidence type="ECO:0000313" key="2">
    <source>
        <dbReference type="EMBL" id="SCW56249.1"/>
    </source>
</evidence>
<organism evidence="2 3">
    <name type="scientific">Ancylobacter rudongensis</name>
    <dbReference type="NCBI Taxonomy" id="177413"/>
    <lineage>
        <taxon>Bacteria</taxon>
        <taxon>Pseudomonadati</taxon>
        <taxon>Pseudomonadota</taxon>
        <taxon>Alphaproteobacteria</taxon>
        <taxon>Hyphomicrobiales</taxon>
        <taxon>Xanthobacteraceae</taxon>
        <taxon>Ancylobacter</taxon>
    </lineage>
</organism>
<gene>
    <name evidence="2" type="ORF">SAMN05660859_1652</name>
</gene>
<name>A0A1G4RJ84_9HYPH</name>
<evidence type="ECO:0000313" key="3">
    <source>
        <dbReference type="Proteomes" id="UP000198889"/>
    </source>
</evidence>
<sequence>MRAQGRADDLPAVSRAAASRPTAPERVSPICRRWRADSERTQMAVEPVAPKIIAESLKDFSEVARAKLRIEAGEYHRGHLRTLAQWVEVVSRSEIRRMGNKSDRLRTRAAASRVGAAANGVRSFVRKWRARRDSNS</sequence>
<keyword evidence="3" id="KW-1185">Reference proteome</keyword>
<accession>A0A1G4RJ84</accession>
<dbReference type="Proteomes" id="UP000198889">
    <property type="component" value="Unassembled WGS sequence"/>
</dbReference>